<dbReference type="PATRIC" id="fig|1702214.3.peg.1921"/>
<dbReference type="InterPro" id="IPR027785">
    <property type="entry name" value="UvrD-like_helicase_C"/>
</dbReference>
<comment type="caution">
    <text evidence="4">The sequence shown here is derived from an EMBL/GenBank/DDBJ whole genome shotgun (WGS) entry which is preliminary data.</text>
</comment>
<dbReference type="Gene3D" id="3.40.50.300">
    <property type="entry name" value="P-loop containing nucleotide triphosphate hydrolases"/>
    <property type="match status" value="2"/>
</dbReference>
<dbReference type="CDD" id="cd18809">
    <property type="entry name" value="SF1_C_RecD"/>
    <property type="match status" value="1"/>
</dbReference>
<gene>
    <name evidence="4" type="ORF">AL399_01620</name>
</gene>
<dbReference type="Pfam" id="PF13604">
    <property type="entry name" value="AAA_30"/>
    <property type="match status" value="1"/>
</dbReference>
<dbReference type="Pfam" id="PF13538">
    <property type="entry name" value="UvrD_C_2"/>
    <property type="match status" value="1"/>
</dbReference>
<name>A0A0Q4B6J4_9BACT</name>
<dbReference type="CDD" id="cd17933">
    <property type="entry name" value="DEXSc_RecD-like"/>
    <property type="match status" value="1"/>
</dbReference>
<feature type="domain" description="UvrD-like helicase C-terminal" evidence="3">
    <location>
        <begin position="410"/>
        <end position="461"/>
    </location>
</feature>
<dbReference type="GO" id="GO:0003678">
    <property type="term" value="F:DNA helicase activity"/>
    <property type="evidence" value="ECO:0007669"/>
    <property type="project" value="UniProtKB-ARBA"/>
</dbReference>
<dbReference type="Proteomes" id="UP000054172">
    <property type="component" value="Unassembled WGS sequence"/>
</dbReference>
<keyword evidence="2" id="KW-0067">ATP-binding</keyword>
<evidence type="ECO:0000259" key="3">
    <source>
        <dbReference type="Pfam" id="PF13538"/>
    </source>
</evidence>
<sequence length="480" mass="53191">MLFNRPLITSQLTECMQHTPTADQRLAIERIVDFLETRVSYPCLILKGFAGTGKTTLIAALVRLMLQYGKPFLLLASTGRAAKVAGDAAQSHASTIHRAIYVPYDSEGGPRFGLRQNTVKNRLFVVDEASMIGEGSNPARPDSLLRDLASYIQQDARAKLLIVGDTAQLPPVGETMSPALDVGRVRTLFPHTAEVALQEVVRQAKLSGILRLATSIRESISAQKPTLPAIHPSSVPDIRLVHPRDAMELIARAYSNVGTENAMVICRSNRQAIRYNLAIRSSILGFEMPLDGGDRMMVCRNSYFWTKKGGNPPFLANGDTIVVHRAKNFRSIHGMEFADLDFSLEDTPNEELYATANLAAANALSPALSSEQGRSLYSSIRTELVAEMGNENLKSKLRNNPYINALELKYGYAITCHKAQGGQWDCVFVDPQIFADTPIDLQLLRWLYTAFTRARKMLYIVAPPEAMVAEEAREEFFTDW</sequence>
<protein>
    <recommendedName>
        <fullName evidence="3">UvrD-like helicase C-terminal domain-containing protein</fullName>
    </recommendedName>
</protein>
<evidence type="ECO:0000256" key="2">
    <source>
        <dbReference type="ARBA" id="ARBA00022840"/>
    </source>
</evidence>
<dbReference type="PANTHER" id="PTHR43788:SF6">
    <property type="entry name" value="DNA HELICASE B"/>
    <property type="match status" value="1"/>
</dbReference>
<keyword evidence="5" id="KW-1185">Reference proteome</keyword>
<dbReference type="InterPro" id="IPR027417">
    <property type="entry name" value="P-loop_NTPase"/>
</dbReference>
<dbReference type="SUPFAM" id="SSF52540">
    <property type="entry name" value="P-loop containing nucleoside triphosphate hydrolases"/>
    <property type="match status" value="1"/>
</dbReference>
<dbReference type="GO" id="GO:0005524">
    <property type="term" value="F:ATP binding"/>
    <property type="evidence" value="ECO:0007669"/>
    <property type="project" value="UniProtKB-KW"/>
</dbReference>
<keyword evidence="1" id="KW-0547">Nucleotide-binding</keyword>
<proteinExistence type="predicted"/>
<accession>A0A0Q4B6J4</accession>
<dbReference type="AlphaFoldDB" id="A0A0Q4B6J4"/>
<reference evidence="4" key="1">
    <citation type="submission" date="2015-08" db="EMBL/GenBank/DDBJ databases">
        <title>Candidatus Bacteriodes Periocalifornicus.</title>
        <authorList>
            <person name="McLean J.S."/>
            <person name="Kelley S."/>
        </authorList>
    </citation>
    <scope>NUCLEOTIDE SEQUENCE [LARGE SCALE GENOMIC DNA]</scope>
    <source>
        <strain evidence="4">12B</strain>
    </source>
</reference>
<evidence type="ECO:0000313" key="5">
    <source>
        <dbReference type="Proteomes" id="UP000054172"/>
    </source>
</evidence>
<dbReference type="InterPro" id="IPR050534">
    <property type="entry name" value="Coronavir_polyprotein_1ab"/>
</dbReference>
<dbReference type="PANTHER" id="PTHR43788">
    <property type="entry name" value="DNA2/NAM7 HELICASE FAMILY MEMBER"/>
    <property type="match status" value="1"/>
</dbReference>
<dbReference type="STRING" id="1702214.AL399_01620"/>
<organism evidence="4 5">
    <name type="scientific">Candidatus [Bacteroides] periocalifornicus</name>
    <dbReference type="NCBI Taxonomy" id="1702214"/>
    <lineage>
        <taxon>Bacteria</taxon>
        <taxon>Pseudomonadati</taxon>
        <taxon>Bacteroidota</taxon>
    </lineage>
</organism>
<evidence type="ECO:0000313" key="4">
    <source>
        <dbReference type="EMBL" id="KQM09490.1"/>
    </source>
</evidence>
<dbReference type="EMBL" id="LIIK01000004">
    <property type="protein sequence ID" value="KQM09490.1"/>
    <property type="molecule type" value="Genomic_DNA"/>
</dbReference>
<evidence type="ECO:0000256" key="1">
    <source>
        <dbReference type="ARBA" id="ARBA00022741"/>
    </source>
</evidence>